<evidence type="ECO:0000259" key="4">
    <source>
        <dbReference type="PROSITE" id="PS51186"/>
    </source>
</evidence>
<evidence type="ECO:0000313" key="6">
    <source>
        <dbReference type="Proteomes" id="UP000523161"/>
    </source>
</evidence>
<reference evidence="5 6" key="1">
    <citation type="submission" date="2020-06" db="EMBL/GenBank/DDBJ databases">
        <title>Rheinheimera sp. nov., a marine bacterium isolated from coastal.</title>
        <authorList>
            <person name="Yu Q."/>
            <person name="Qi Y."/>
            <person name="Pu J."/>
        </authorList>
    </citation>
    <scope>NUCLEOTIDE SEQUENCE [LARGE SCALE GENOMIC DNA]</scope>
    <source>
        <strain evidence="5 6">YQF-2</strain>
    </source>
</reference>
<dbReference type="FunFam" id="3.40.630.30:FF:000064">
    <property type="entry name" value="GNAT family acetyltransferase"/>
    <property type="match status" value="1"/>
</dbReference>
<comment type="similarity">
    <text evidence="1">Belongs to the acetyltransferase family.</text>
</comment>
<feature type="domain" description="N-acetyltransferase" evidence="4">
    <location>
        <begin position="5"/>
        <end position="157"/>
    </location>
</feature>
<dbReference type="InterPro" id="IPR000182">
    <property type="entry name" value="GNAT_dom"/>
</dbReference>
<evidence type="ECO:0000256" key="2">
    <source>
        <dbReference type="ARBA" id="ARBA00022679"/>
    </source>
</evidence>
<dbReference type="EMBL" id="JABSOD010000004">
    <property type="protein sequence ID" value="NRQ42042.1"/>
    <property type="molecule type" value="Genomic_DNA"/>
</dbReference>
<evidence type="ECO:0000256" key="3">
    <source>
        <dbReference type="ARBA" id="ARBA00023315"/>
    </source>
</evidence>
<comment type="caution">
    <text evidence="5">The sequence shown here is derived from an EMBL/GenBank/DDBJ whole genome shotgun (WGS) entry which is preliminary data.</text>
</comment>
<dbReference type="GO" id="GO:0008080">
    <property type="term" value="F:N-acetyltransferase activity"/>
    <property type="evidence" value="ECO:0007669"/>
    <property type="project" value="UniProtKB-ARBA"/>
</dbReference>
<dbReference type="SUPFAM" id="SSF55729">
    <property type="entry name" value="Acyl-CoA N-acyltransferases (Nat)"/>
    <property type="match status" value="1"/>
</dbReference>
<accession>A0A7Y5APA7</accession>
<keyword evidence="6" id="KW-1185">Reference proteome</keyword>
<dbReference type="Pfam" id="PF00583">
    <property type="entry name" value="Acetyltransf_1"/>
    <property type="match status" value="1"/>
</dbReference>
<dbReference type="Gene3D" id="3.40.630.30">
    <property type="match status" value="1"/>
</dbReference>
<evidence type="ECO:0000313" key="5">
    <source>
        <dbReference type="EMBL" id="NRQ42042.1"/>
    </source>
</evidence>
<protein>
    <submittedName>
        <fullName evidence="5">GNAT family N-acetyltransferase</fullName>
    </submittedName>
</protein>
<organism evidence="5 6">
    <name type="scientific">Rheinheimera lutimaris</name>
    <dbReference type="NCBI Taxonomy" id="2740584"/>
    <lineage>
        <taxon>Bacteria</taxon>
        <taxon>Pseudomonadati</taxon>
        <taxon>Pseudomonadota</taxon>
        <taxon>Gammaproteobacteria</taxon>
        <taxon>Chromatiales</taxon>
        <taxon>Chromatiaceae</taxon>
        <taxon>Rheinheimera</taxon>
    </lineage>
</organism>
<dbReference type="AlphaFoldDB" id="A0A7Y5APA7"/>
<dbReference type="RefSeq" id="WP_173500286.1">
    <property type="nucleotide sequence ID" value="NZ_JABSOD010000004.1"/>
</dbReference>
<dbReference type="Proteomes" id="UP000523161">
    <property type="component" value="Unassembled WGS sequence"/>
</dbReference>
<sequence>MSADITLRLATEQDIPAILAFIQGLAEYEELADQVVATEEKLRATLFGAKPYAEVVIAEYQQQAAGFALFFHNYSTFLAKPGIYLEDLFVLPAHRGLGLGKLLLSYLAKLAVQRDCGRLEWSVLDWNQPAIDFYQAQGATMLHDWRINRVTGEQLLQLAQQYRD</sequence>
<dbReference type="InterPro" id="IPR016181">
    <property type="entry name" value="Acyl_CoA_acyltransferase"/>
</dbReference>
<dbReference type="PANTHER" id="PTHR10545">
    <property type="entry name" value="DIAMINE N-ACETYLTRANSFERASE"/>
    <property type="match status" value="1"/>
</dbReference>
<gene>
    <name evidence="5" type="ORF">HRH59_05590</name>
</gene>
<keyword evidence="3" id="KW-0012">Acyltransferase</keyword>
<evidence type="ECO:0000256" key="1">
    <source>
        <dbReference type="ARBA" id="ARBA00008694"/>
    </source>
</evidence>
<name>A0A7Y5APA7_9GAMM</name>
<dbReference type="PROSITE" id="PS51186">
    <property type="entry name" value="GNAT"/>
    <property type="match status" value="1"/>
</dbReference>
<keyword evidence="2 5" id="KW-0808">Transferase</keyword>
<dbReference type="PANTHER" id="PTHR10545:SF29">
    <property type="entry name" value="GH14572P-RELATED"/>
    <property type="match status" value="1"/>
</dbReference>
<dbReference type="InterPro" id="IPR051016">
    <property type="entry name" value="Diverse_Substrate_AcTransf"/>
</dbReference>
<proteinExistence type="inferred from homology"/>